<dbReference type="GO" id="GO:0005737">
    <property type="term" value="C:cytoplasm"/>
    <property type="evidence" value="ECO:0007669"/>
    <property type="project" value="UniProtKB-ARBA"/>
</dbReference>
<keyword evidence="4" id="KW-0436">Ligase</keyword>
<dbReference type="EMBL" id="JBJJXI010000059">
    <property type="protein sequence ID" value="KAL3398258.1"/>
    <property type="molecule type" value="Genomic_DNA"/>
</dbReference>
<comment type="function">
    <text evidence="13">In addition to its role as an aminoacyl-tRNA synthetase, has also cysteine persulfide synthase activity. Produces reactive persulfide species such as cysteine persulfide (CysSSH) from substrate cysteine and mediate direct incorporation of CysSSH into proteins during translations, resulting in protein persulfides and polysulfides. CysSSHs behave as potent antioxidants and cellular protectants.</text>
</comment>
<comment type="catalytic activity">
    <reaction evidence="16">
        <text>S-sulfanyl-L-cysteine + L-cysteine = S-disulfanyl-L-cysteine + L-alanine</text>
        <dbReference type="Rhea" id="RHEA:78627"/>
        <dbReference type="ChEBI" id="CHEBI:35235"/>
        <dbReference type="ChEBI" id="CHEBI:57972"/>
        <dbReference type="ChEBI" id="CHEBI:58591"/>
        <dbReference type="ChEBI" id="CHEBI:229465"/>
    </reaction>
    <physiologicalReaction direction="left-to-right" evidence="16">
        <dbReference type="Rhea" id="RHEA:78628"/>
    </physiologicalReaction>
</comment>
<evidence type="ECO:0000256" key="17">
    <source>
        <dbReference type="ARBA" id="ARBA00048609"/>
    </source>
</evidence>
<gene>
    <name evidence="20" type="ORF">TKK_007447</name>
</gene>
<dbReference type="CDD" id="cd00672">
    <property type="entry name" value="CysRS_core"/>
    <property type="match status" value="1"/>
</dbReference>
<keyword evidence="21" id="KW-1185">Reference proteome</keyword>
<comment type="caution">
    <text evidence="20">The sequence shown here is derived from an EMBL/GenBank/DDBJ whole genome shotgun (WGS) entry which is preliminary data.</text>
</comment>
<dbReference type="InterPro" id="IPR009080">
    <property type="entry name" value="tRNAsynth_Ia_anticodon-bd"/>
</dbReference>
<protein>
    <recommendedName>
        <fullName evidence="3">cysteine--tRNA ligase</fullName>
        <ecNumber evidence="3">6.1.1.16</ecNumber>
    </recommendedName>
    <alternativeName>
        <fullName evidence="11">Cysteinyl-tRNA synthetase</fullName>
    </alternativeName>
</protein>
<evidence type="ECO:0000256" key="11">
    <source>
        <dbReference type="ARBA" id="ARBA00031499"/>
    </source>
</evidence>
<dbReference type="InterPro" id="IPR024909">
    <property type="entry name" value="Cys-tRNA/MSH_ligase"/>
</dbReference>
<proteinExistence type="inferred from homology"/>
<evidence type="ECO:0000256" key="6">
    <source>
        <dbReference type="ARBA" id="ARBA00022741"/>
    </source>
</evidence>
<comment type="similarity">
    <text evidence="2">Belongs to the class-I aminoacyl-tRNA synthetase family.</text>
</comment>
<dbReference type="PANTHER" id="PTHR10890:SF27">
    <property type="entry name" value="CYSTEINE--TRNA LIGASE, MITOCHONDRIAL-RELATED"/>
    <property type="match status" value="1"/>
</dbReference>
<dbReference type="AlphaFoldDB" id="A0ABD2WYY6"/>
<dbReference type="SUPFAM" id="SSF52374">
    <property type="entry name" value="Nucleotidylyl transferase"/>
    <property type="match status" value="1"/>
</dbReference>
<dbReference type="InterPro" id="IPR032678">
    <property type="entry name" value="tRNA-synt_1_cat_dom"/>
</dbReference>
<evidence type="ECO:0000256" key="5">
    <source>
        <dbReference type="ARBA" id="ARBA00022723"/>
    </source>
</evidence>
<evidence type="ECO:0000259" key="19">
    <source>
        <dbReference type="Pfam" id="PF01406"/>
    </source>
</evidence>
<comment type="catalytic activity">
    <reaction evidence="14">
        <text>S-disulfanyl-L-cysteine + tRNA(Cys) + ATP = (S)-disulfanyl-L-cysteinyl-tRNA(Cys) + AMP + diphosphate</text>
        <dbReference type="Rhea" id="RHEA:78651"/>
        <dbReference type="Rhea" id="RHEA-COMP:9661"/>
        <dbReference type="Rhea" id="RHEA-COMP:19120"/>
        <dbReference type="ChEBI" id="CHEBI:30616"/>
        <dbReference type="ChEBI" id="CHEBI:33019"/>
        <dbReference type="ChEBI" id="CHEBI:78442"/>
        <dbReference type="ChEBI" id="CHEBI:229465"/>
        <dbReference type="ChEBI" id="CHEBI:229521"/>
        <dbReference type="ChEBI" id="CHEBI:456215"/>
    </reaction>
    <physiologicalReaction direction="left-to-right" evidence="14">
        <dbReference type="Rhea" id="RHEA:78652"/>
    </physiologicalReaction>
</comment>
<dbReference type="HAMAP" id="MF_00041">
    <property type="entry name" value="Cys_tRNA_synth"/>
    <property type="match status" value="1"/>
</dbReference>
<evidence type="ECO:0000256" key="12">
    <source>
        <dbReference type="ARBA" id="ARBA00043868"/>
    </source>
</evidence>
<evidence type="ECO:0000256" key="7">
    <source>
        <dbReference type="ARBA" id="ARBA00022833"/>
    </source>
</evidence>
<dbReference type="EC" id="6.1.1.16" evidence="3"/>
<keyword evidence="6" id="KW-0547">Nucleotide-binding</keyword>
<evidence type="ECO:0000256" key="2">
    <source>
        <dbReference type="ARBA" id="ARBA00005594"/>
    </source>
</evidence>
<dbReference type="GO" id="GO:0046872">
    <property type="term" value="F:metal ion binding"/>
    <property type="evidence" value="ECO:0007669"/>
    <property type="project" value="UniProtKB-KW"/>
</dbReference>
<dbReference type="PRINTS" id="PR00983">
    <property type="entry name" value="TRNASYNTHCYS"/>
</dbReference>
<evidence type="ECO:0000313" key="20">
    <source>
        <dbReference type="EMBL" id="KAL3398258.1"/>
    </source>
</evidence>
<evidence type="ECO:0000256" key="15">
    <source>
        <dbReference type="ARBA" id="ARBA00047548"/>
    </source>
</evidence>
<dbReference type="NCBIfam" id="TIGR00435">
    <property type="entry name" value="cysS"/>
    <property type="match status" value="1"/>
</dbReference>
<comment type="cofactor">
    <cofactor evidence="1">
        <name>Zn(2+)</name>
        <dbReference type="ChEBI" id="CHEBI:29105"/>
    </cofactor>
</comment>
<dbReference type="GO" id="GO:0006412">
    <property type="term" value="P:translation"/>
    <property type="evidence" value="ECO:0007669"/>
    <property type="project" value="UniProtKB-KW"/>
</dbReference>
<dbReference type="InterPro" id="IPR015803">
    <property type="entry name" value="Cys-tRNA-ligase"/>
</dbReference>
<dbReference type="Proteomes" id="UP001627154">
    <property type="component" value="Unassembled WGS sequence"/>
</dbReference>
<dbReference type="Gene3D" id="3.40.50.620">
    <property type="entry name" value="HUPs"/>
    <property type="match status" value="1"/>
</dbReference>
<evidence type="ECO:0000256" key="10">
    <source>
        <dbReference type="ARBA" id="ARBA00023146"/>
    </source>
</evidence>
<name>A0ABD2WYY6_9HYME</name>
<organism evidence="20 21">
    <name type="scientific">Trichogramma kaykai</name>
    <dbReference type="NCBI Taxonomy" id="54128"/>
    <lineage>
        <taxon>Eukaryota</taxon>
        <taxon>Metazoa</taxon>
        <taxon>Ecdysozoa</taxon>
        <taxon>Arthropoda</taxon>
        <taxon>Hexapoda</taxon>
        <taxon>Insecta</taxon>
        <taxon>Pterygota</taxon>
        <taxon>Neoptera</taxon>
        <taxon>Endopterygota</taxon>
        <taxon>Hymenoptera</taxon>
        <taxon>Apocrita</taxon>
        <taxon>Proctotrupomorpha</taxon>
        <taxon>Chalcidoidea</taxon>
        <taxon>Trichogrammatidae</taxon>
        <taxon>Trichogramma</taxon>
    </lineage>
</organism>
<evidence type="ECO:0000256" key="1">
    <source>
        <dbReference type="ARBA" id="ARBA00001947"/>
    </source>
</evidence>
<evidence type="ECO:0000256" key="18">
    <source>
        <dbReference type="ARBA" id="ARBA00049046"/>
    </source>
</evidence>
<dbReference type="SUPFAM" id="SSF47323">
    <property type="entry name" value="Anticodon-binding domain of a subclass of class I aminoacyl-tRNA synthetases"/>
    <property type="match status" value="1"/>
</dbReference>
<dbReference type="Pfam" id="PF01406">
    <property type="entry name" value="tRNA-synt_1e"/>
    <property type="match status" value="1"/>
</dbReference>
<dbReference type="FunFam" id="3.40.50.620:FF:000027">
    <property type="entry name" value="Cysteine--tRNA ligase, cytoplasmic"/>
    <property type="match status" value="1"/>
</dbReference>
<evidence type="ECO:0000256" key="9">
    <source>
        <dbReference type="ARBA" id="ARBA00022917"/>
    </source>
</evidence>
<comment type="catalytic activity">
    <reaction evidence="15">
        <text>2 L-cysteine = S-sulfanyl-L-cysteine + L-alanine</text>
        <dbReference type="Rhea" id="RHEA:78543"/>
        <dbReference type="ChEBI" id="CHEBI:35235"/>
        <dbReference type="ChEBI" id="CHEBI:57972"/>
        <dbReference type="ChEBI" id="CHEBI:58591"/>
    </reaction>
    <physiologicalReaction direction="left-to-right" evidence="15">
        <dbReference type="Rhea" id="RHEA:78544"/>
    </physiologicalReaction>
</comment>
<dbReference type="GO" id="GO:0004817">
    <property type="term" value="F:cysteine-tRNA ligase activity"/>
    <property type="evidence" value="ECO:0007669"/>
    <property type="project" value="UniProtKB-EC"/>
</dbReference>
<dbReference type="PANTHER" id="PTHR10890">
    <property type="entry name" value="CYSTEINYL-TRNA SYNTHETASE"/>
    <property type="match status" value="1"/>
</dbReference>
<sequence>MANYVYKRFLHSSVRRLGSDTKFQWIRPTGTDTNLLVYNPVKKCKTPLILRHPNVATWYMCGPTVYDSAHIGHACTYMKFDIIRRVMTEFFDINVVVCMGMTDIDDKIIKRAIDTGESWQSITQRYENEFFSDMDSLNISRPMLYCKVSAYIPQIVDFIKKIADKGVAYIGKDGSMYFDTSKHSSYGKLEVPQIEETHQNKRSSLDFALWKKSKENEPHWESPWGRGRPGWHIECSAIASAIFGNNIDIHSGGIDLAFPHHENEEAQSCCHHNVEQWVNYWLHTGHLHLEGDTKMSKSLQNTVSIANMLKSCTPNQFRMFCLLSHYRNNVIYSSQLVNTASELLKKIEFFISNCNDYVAGNYCGGNVDSITLLKNLEQTRKKVYEALADDYNTPNAIQAIIKFISSTNKMMADEKKTNGIRDPGSVAAASNYVQTFISKLGIKLSSERQSRRDLSNILDILINFRHDVRLQAKKDKNMELLQSCDTVRTSLSNCGIDVRDRAHQSTWTVRSK</sequence>
<comment type="catalytic activity">
    <reaction evidence="18">
        <text>tRNA(Cys) + L-cysteine + ATP = L-cysteinyl-tRNA(Cys) + AMP + diphosphate</text>
        <dbReference type="Rhea" id="RHEA:17773"/>
        <dbReference type="Rhea" id="RHEA-COMP:9661"/>
        <dbReference type="Rhea" id="RHEA-COMP:9679"/>
        <dbReference type="ChEBI" id="CHEBI:30616"/>
        <dbReference type="ChEBI" id="CHEBI:33019"/>
        <dbReference type="ChEBI" id="CHEBI:35235"/>
        <dbReference type="ChEBI" id="CHEBI:78442"/>
        <dbReference type="ChEBI" id="CHEBI:78517"/>
        <dbReference type="ChEBI" id="CHEBI:456215"/>
        <dbReference type="EC" id="6.1.1.16"/>
    </reaction>
    <physiologicalReaction direction="right-to-left" evidence="18">
        <dbReference type="Rhea" id="RHEA:17775"/>
    </physiologicalReaction>
</comment>
<keyword evidence="8" id="KW-0067">ATP-binding</keyword>
<keyword evidence="10" id="KW-0030">Aminoacyl-tRNA synthetase</keyword>
<evidence type="ECO:0000256" key="3">
    <source>
        <dbReference type="ARBA" id="ARBA00012832"/>
    </source>
</evidence>
<comment type="catalytic activity">
    <reaction evidence="17">
        <text>S-sulfanyl-L-cysteine + tRNA(Cys) + ATP = (S)-sulfanyl-L-cysteinyl-tRNA(Cys) + AMP + diphosphate</text>
        <dbReference type="Rhea" id="RHEA:78647"/>
        <dbReference type="Rhea" id="RHEA-COMP:9661"/>
        <dbReference type="Rhea" id="RHEA-COMP:19119"/>
        <dbReference type="ChEBI" id="CHEBI:30616"/>
        <dbReference type="ChEBI" id="CHEBI:33019"/>
        <dbReference type="ChEBI" id="CHEBI:58591"/>
        <dbReference type="ChEBI" id="CHEBI:78442"/>
        <dbReference type="ChEBI" id="CHEBI:229520"/>
        <dbReference type="ChEBI" id="CHEBI:456215"/>
    </reaction>
    <physiologicalReaction direction="left-to-right" evidence="17">
        <dbReference type="Rhea" id="RHEA:78648"/>
    </physiologicalReaction>
</comment>
<dbReference type="Gene3D" id="1.20.120.1910">
    <property type="entry name" value="Cysteine-tRNA ligase, C-terminal anti-codon recognition domain"/>
    <property type="match status" value="1"/>
</dbReference>
<evidence type="ECO:0000256" key="13">
    <source>
        <dbReference type="ARBA" id="ARBA00045476"/>
    </source>
</evidence>
<dbReference type="GO" id="GO:0005524">
    <property type="term" value="F:ATP binding"/>
    <property type="evidence" value="ECO:0007669"/>
    <property type="project" value="UniProtKB-KW"/>
</dbReference>
<reference evidence="20 21" key="1">
    <citation type="journal article" date="2024" name="bioRxiv">
        <title>A reference genome for Trichogramma kaykai: A tiny desert-dwelling parasitoid wasp with competing sex-ratio distorters.</title>
        <authorList>
            <person name="Culotta J."/>
            <person name="Lindsey A.R."/>
        </authorList>
    </citation>
    <scope>NUCLEOTIDE SEQUENCE [LARGE SCALE GENOMIC DNA]</scope>
    <source>
        <strain evidence="20 21">KSX58</strain>
    </source>
</reference>
<feature type="domain" description="tRNA synthetases class I catalytic" evidence="19">
    <location>
        <begin position="52"/>
        <end position="340"/>
    </location>
</feature>
<comment type="function">
    <text evidence="12">Mitochondrial cysteine-specific aminoacyl-tRNA synthetase that catalyzes the ATP-dependent ligation of cysteine to tRNA(Cys).</text>
</comment>
<evidence type="ECO:0000256" key="16">
    <source>
        <dbReference type="ARBA" id="ARBA00047731"/>
    </source>
</evidence>
<evidence type="ECO:0000256" key="8">
    <source>
        <dbReference type="ARBA" id="ARBA00022840"/>
    </source>
</evidence>
<evidence type="ECO:0000256" key="14">
    <source>
        <dbReference type="ARBA" id="ARBA00047499"/>
    </source>
</evidence>
<dbReference type="InterPro" id="IPR014729">
    <property type="entry name" value="Rossmann-like_a/b/a_fold"/>
</dbReference>
<evidence type="ECO:0000256" key="4">
    <source>
        <dbReference type="ARBA" id="ARBA00022598"/>
    </source>
</evidence>
<accession>A0ABD2WYY6</accession>
<keyword evidence="9" id="KW-0648">Protein biosynthesis</keyword>
<keyword evidence="5" id="KW-0479">Metal-binding</keyword>
<keyword evidence="7" id="KW-0862">Zinc</keyword>
<evidence type="ECO:0000313" key="21">
    <source>
        <dbReference type="Proteomes" id="UP001627154"/>
    </source>
</evidence>